<evidence type="ECO:0000256" key="4">
    <source>
        <dbReference type="PROSITE-ProRule" id="PRU01100"/>
    </source>
</evidence>
<dbReference type="InterPro" id="IPR000805">
    <property type="entry name" value="Glyco_hydro_26"/>
</dbReference>
<protein>
    <submittedName>
        <fullName evidence="7">Glycosyl hydrolase</fullName>
    </submittedName>
</protein>
<gene>
    <name evidence="7" type="ORF">QJ522_06030</name>
</gene>
<dbReference type="AlphaFoldDB" id="A0AAW6TVD3"/>
<dbReference type="GO" id="GO:0006080">
    <property type="term" value="P:substituted mannan metabolic process"/>
    <property type="evidence" value="ECO:0007669"/>
    <property type="project" value="InterPro"/>
</dbReference>
<accession>A0AAW6TVD3</accession>
<feature type="active site" description="Nucleophile" evidence="4">
    <location>
        <position position="274"/>
    </location>
</feature>
<comment type="caution">
    <text evidence="7">The sequence shown here is derived from an EMBL/GenBank/DDBJ whole genome shotgun (WGS) entry which is preliminary data.</text>
</comment>
<name>A0AAW6TVD3_9BACT</name>
<dbReference type="InterPro" id="IPR017853">
    <property type="entry name" value="GH"/>
</dbReference>
<proteinExistence type="inferred from homology"/>
<keyword evidence="8" id="KW-1185">Reference proteome</keyword>
<organism evidence="7 8">
    <name type="scientific">Anaerobaca lacustris</name>
    <dbReference type="NCBI Taxonomy" id="3044600"/>
    <lineage>
        <taxon>Bacteria</taxon>
        <taxon>Pseudomonadati</taxon>
        <taxon>Planctomycetota</taxon>
        <taxon>Phycisphaerae</taxon>
        <taxon>Sedimentisphaerales</taxon>
        <taxon>Anaerobacaceae</taxon>
        <taxon>Anaerobaca</taxon>
    </lineage>
</organism>
<keyword evidence="3 4" id="KW-0326">Glycosidase</keyword>
<feature type="domain" description="GH26" evidence="6">
    <location>
        <begin position="32"/>
        <end position="323"/>
    </location>
</feature>
<feature type="signal peptide" evidence="5">
    <location>
        <begin position="1"/>
        <end position="20"/>
    </location>
</feature>
<dbReference type="Gene3D" id="3.20.20.80">
    <property type="entry name" value="Glycosidases"/>
    <property type="match status" value="1"/>
</dbReference>
<dbReference type="InterPro" id="IPR022790">
    <property type="entry name" value="GH26_dom"/>
</dbReference>
<evidence type="ECO:0000256" key="3">
    <source>
        <dbReference type="ARBA" id="ARBA00023295"/>
    </source>
</evidence>
<dbReference type="RefSeq" id="WP_349244006.1">
    <property type="nucleotide sequence ID" value="NZ_JASCXX010000005.1"/>
</dbReference>
<keyword evidence="5" id="KW-0732">Signal</keyword>
<dbReference type="PANTHER" id="PTHR40079">
    <property type="entry name" value="MANNAN ENDO-1,4-BETA-MANNOSIDASE E-RELATED"/>
    <property type="match status" value="1"/>
</dbReference>
<dbReference type="SUPFAM" id="SSF51445">
    <property type="entry name" value="(Trans)glycosidases"/>
    <property type="match status" value="1"/>
</dbReference>
<dbReference type="GO" id="GO:0016985">
    <property type="term" value="F:mannan endo-1,4-beta-mannosidase activity"/>
    <property type="evidence" value="ECO:0007669"/>
    <property type="project" value="InterPro"/>
</dbReference>
<reference evidence="7" key="1">
    <citation type="submission" date="2023-05" db="EMBL/GenBank/DDBJ databases">
        <title>Anaerotaeda fermentans gen. nov., sp. nov., a novel anaerobic planctomycete of the new family within the order Sedimentisphaerales isolated from Taman Peninsula, Russia.</title>
        <authorList>
            <person name="Khomyakova M.A."/>
            <person name="Merkel A.Y."/>
            <person name="Slobodkin A.I."/>
        </authorList>
    </citation>
    <scope>NUCLEOTIDE SEQUENCE</scope>
    <source>
        <strain evidence="7">M17dextr</strain>
    </source>
</reference>
<sequence length="331" mass="38186">MTIRTHMIAAALILSFLAMAAFGAPANPQASSEARKVLAYLESIQGQKMLAGHHVMYGGMMERDLGYLVETTGKYPALIEFEAGIFARKYHEDYASIERQLVRDAIDWWKAGGLVAMCWHWGNPLEPVNTYPNTKVKFDIEAALKEGTPEHEALIKDLDVTAGMLKELRDANVPVLWRPLHEICGGWFWWSMQGQENAEKLWRFIYTHYTDHHQLNNLLWVYSFSQELRTDWFPGLEYMDVVGVDIYREGQQGKRAHFEKLASVAGGRPIALSECDLIPDPDAMKADSFLWNWFTTWHSRWMRKNEPTKLKDIYNHDLVLTRDELPKPVEQ</sequence>
<dbReference type="Pfam" id="PF02156">
    <property type="entry name" value="Glyco_hydro_26"/>
    <property type="match status" value="1"/>
</dbReference>
<dbReference type="EMBL" id="JASCXX010000005">
    <property type="protein sequence ID" value="MDI6448595.1"/>
    <property type="molecule type" value="Genomic_DNA"/>
</dbReference>
<comment type="similarity">
    <text evidence="1 4">Belongs to the glycosyl hydrolase 26 family.</text>
</comment>
<evidence type="ECO:0000256" key="1">
    <source>
        <dbReference type="ARBA" id="ARBA00007754"/>
    </source>
</evidence>
<dbReference type="PANTHER" id="PTHR40079:SF4">
    <property type="entry name" value="GH26 DOMAIN-CONTAINING PROTEIN-RELATED"/>
    <property type="match status" value="1"/>
</dbReference>
<keyword evidence="2 4" id="KW-0378">Hydrolase</keyword>
<evidence type="ECO:0000313" key="8">
    <source>
        <dbReference type="Proteomes" id="UP001431776"/>
    </source>
</evidence>
<evidence type="ECO:0000259" key="6">
    <source>
        <dbReference type="PROSITE" id="PS51764"/>
    </source>
</evidence>
<feature type="chain" id="PRO_5043812423" evidence="5">
    <location>
        <begin position="21"/>
        <end position="331"/>
    </location>
</feature>
<evidence type="ECO:0000256" key="5">
    <source>
        <dbReference type="SAM" id="SignalP"/>
    </source>
</evidence>
<feature type="active site" description="Proton donor" evidence="4">
    <location>
        <position position="182"/>
    </location>
</feature>
<dbReference type="PRINTS" id="PR00739">
    <property type="entry name" value="GLHYDRLASE26"/>
</dbReference>
<evidence type="ECO:0000313" key="7">
    <source>
        <dbReference type="EMBL" id="MDI6448595.1"/>
    </source>
</evidence>
<dbReference type="Proteomes" id="UP001431776">
    <property type="component" value="Unassembled WGS sequence"/>
</dbReference>
<evidence type="ECO:0000256" key="2">
    <source>
        <dbReference type="ARBA" id="ARBA00022801"/>
    </source>
</evidence>
<dbReference type="PROSITE" id="PS51764">
    <property type="entry name" value="GH26"/>
    <property type="match status" value="1"/>
</dbReference>